<evidence type="ECO:0000256" key="9">
    <source>
        <dbReference type="ARBA" id="ARBA00022842"/>
    </source>
</evidence>
<dbReference type="GO" id="GO:0006281">
    <property type="term" value="P:DNA repair"/>
    <property type="evidence" value="ECO:0007669"/>
    <property type="project" value="UniProtKB-KW"/>
</dbReference>
<protein>
    <recommendedName>
        <fullName evidence="13">Holliday junction resolvase RecU</fullName>
    </recommendedName>
</protein>
<evidence type="ECO:0000256" key="12">
    <source>
        <dbReference type="ARBA" id="ARBA00023447"/>
    </source>
</evidence>
<dbReference type="Gene3D" id="3.40.1350.10">
    <property type="match status" value="1"/>
</dbReference>
<evidence type="ECO:0000256" key="10">
    <source>
        <dbReference type="ARBA" id="ARBA00023172"/>
    </source>
</evidence>
<evidence type="ECO:0000313" key="14">
    <source>
        <dbReference type="EMBL" id="QNP37224.1"/>
    </source>
</evidence>
<evidence type="ECO:0000256" key="7">
    <source>
        <dbReference type="ARBA" id="ARBA00022763"/>
    </source>
</evidence>
<dbReference type="AlphaFoldDB" id="A0A7H0FMF8"/>
<dbReference type="GO" id="GO:0003676">
    <property type="term" value="F:nucleic acid binding"/>
    <property type="evidence" value="ECO:0007669"/>
    <property type="project" value="InterPro"/>
</dbReference>
<reference evidence="14 15" key="1">
    <citation type="submission" date="2020-08" db="EMBL/GenBank/DDBJ databases">
        <title>Enterococcus faecalis SF28073 genome assembly.</title>
        <authorList>
            <person name="Duerkop B.A."/>
            <person name="Johnson C.N."/>
        </authorList>
    </citation>
    <scope>NUCLEOTIDE SEQUENCE [LARGE SCALE GENOMIC DNA]</scope>
    <source>
        <strain evidence="14 15">SF28073</strain>
    </source>
</reference>
<dbReference type="Pfam" id="PF03838">
    <property type="entry name" value="RecU"/>
    <property type="match status" value="1"/>
</dbReference>
<evidence type="ECO:0000256" key="2">
    <source>
        <dbReference type="ARBA" id="ARBA00004496"/>
    </source>
</evidence>
<keyword evidence="4" id="KW-0540">Nuclease</keyword>
<dbReference type="RefSeq" id="WP_002382541.1">
    <property type="nucleotide sequence ID" value="NZ_CP060804.1"/>
</dbReference>
<evidence type="ECO:0000256" key="5">
    <source>
        <dbReference type="ARBA" id="ARBA00022723"/>
    </source>
</evidence>
<keyword evidence="11" id="KW-0234">DNA repair</keyword>
<gene>
    <name evidence="14" type="ORF">H9Q64_12225</name>
</gene>
<keyword evidence="8" id="KW-0378">Hydrolase</keyword>
<evidence type="ECO:0000256" key="3">
    <source>
        <dbReference type="ARBA" id="ARBA00022490"/>
    </source>
</evidence>
<dbReference type="Proteomes" id="UP000516122">
    <property type="component" value="Chromosome"/>
</dbReference>
<dbReference type="GO" id="GO:0004519">
    <property type="term" value="F:endonuclease activity"/>
    <property type="evidence" value="ECO:0007669"/>
    <property type="project" value="UniProtKB-KW"/>
</dbReference>
<comment type="cofactor">
    <cofactor evidence="1">
        <name>Mg(2+)</name>
        <dbReference type="ChEBI" id="CHEBI:18420"/>
    </cofactor>
</comment>
<dbReference type="EMBL" id="CP060804">
    <property type="protein sequence ID" value="QNP37224.1"/>
    <property type="molecule type" value="Genomic_DNA"/>
</dbReference>
<sequence length="170" mass="19415">MNYDRSFKSKMNNDQGQLFEKMILLGCDHYKKKGLAVVEKTPEPFSVKKKMANGAFIGQFHKSKKAQPDFQGTLAGGRSIIFEAKTTQEDRIKQSVVSTAQSDYLRMHTELGACTGVCVQVRKTYAFVPFSIWDDMKILYGRKYMTEEELKEYEIATFGFIGFLDYVGEV</sequence>
<evidence type="ECO:0000256" key="1">
    <source>
        <dbReference type="ARBA" id="ARBA00001946"/>
    </source>
</evidence>
<dbReference type="InterPro" id="IPR011335">
    <property type="entry name" value="Restrct_endonuc-II-like"/>
</dbReference>
<keyword evidence="10" id="KW-0233">DNA recombination</keyword>
<evidence type="ECO:0000256" key="11">
    <source>
        <dbReference type="ARBA" id="ARBA00023204"/>
    </source>
</evidence>
<evidence type="ECO:0000256" key="13">
    <source>
        <dbReference type="ARBA" id="ARBA00029523"/>
    </source>
</evidence>
<keyword evidence="3" id="KW-0963">Cytoplasm</keyword>
<accession>A0A7H0FMF8</accession>
<comment type="similarity">
    <text evidence="12">Belongs to the RecU family.</text>
</comment>
<evidence type="ECO:0000256" key="6">
    <source>
        <dbReference type="ARBA" id="ARBA00022759"/>
    </source>
</evidence>
<keyword evidence="5" id="KW-0479">Metal-binding</keyword>
<dbReference type="GO" id="GO:0005737">
    <property type="term" value="C:cytoplasm"/>
    <property type="evidence" value="ECO:0007669"/>
    <property type="project" value="UniProtKB-SubCell"/>
</dbReference>
<dbReference type="SUPFAM" id="SSF52980">
    <property type="entry name" value="Restriction endonuclease-like"/>
    <property type="match status" value="1"/>
</dbReference>
<dbReference type="GO" id="GO:0006310">
    <property type="term" value="P:DNA recombination"/>
    <property type="evidence" value="ECO:0007669"/>
    <property type="project" value="UniProtKB-KW"/>
</dbReference>
<dbReference type="GO" id="GO:0016787">
    <property type="term" value="F:hydrolase activity"/>
    <property type="evidence" value="ECO:0007669"/>
    <property type="project" value="UniProtKB-KW"/>
</dbReference>
<proteinExistence type="inferred from homology"/>
<keyword evidence="7" id="KW-0227">DNA damage</keyword>
<keyword evidence="6" id="KW-0255">Endonuclease</keyword>
<evidence type="ECO:0000313" key="15">
    <source>
        <dbReference type="Proteomes" id="UP000516122"/>
    </source>
</evidence>
<evidence type="ECO:0000256" key="8">
    <source>
        <dbReference type="ARBA" id="ARBA00022801"/>
    </source>
</evidence>
<comment type="subcellular location">
    <subcellularLocation>
        <location evidence="2">Cytoplasm</location>
    </subcellularLocation>
</comment>
<dbReference type="GO" id="GO:0046872">
    <property type="term" value="F:metal ion binding"/>
    <property type="evidence" value="ECO:0007669"/>
    <property type="project" value="UniProtKB-KW"/>
</dbReference>
<evidence type="ECO:0000256" key="4">
    <source>
        <dbReference type="ARBA" id="ARBA00022722"/>
    </source>
</evidence>
<name>A0A7H0FMF8_ENTFL</name>
<organism evidence="14 15">
    <name type="scientific">Enterococcus faecalis</name>
    <name type="common">Streptococcus faecalis</name>
    <dbReference type="NCBI Taxonomy" id="1351"/>
    <lineage>
        <taxon>Bacteria</taxon>
        <taxon>Bacillati</taxon>
        <taxon>Bacillota</taxon>
        <taxon>Bacilli</taxon>
        <taxon>Lactobacillales</taxon>
        <taxon>Enterococcaceae</taxon>
        <taxon>Enterococcus</taxon>
    </lineage>
</organism>
<dbReference type="InterPro" id="IPR004612">
    <property type="entry name" value="Resolv_RecU"/>
</dbReference>
<dbReference type="InterPro" id="IPR011856">
    <property type="entry name" value="tRNA_endonuc-like_dom_sf"/>
</dbReference>
<keyword evidence="9" id="KW-0460">Magnesium</keyword>